<protein>
    <submittedName>
        <fullName evidence="1">Putative lumazine-binding</fullName>
    </submittedName>
</protein>
<accession>A0A1G7L0I1</accession>
<dbReference type="EMBL" id="LT629690">
    <property type="protein sequence ID" value="SDF42824.1"/>
    <property type="molecule type" value="Genomic_DNA"/>
</dbReference>
<name>A0A1G7L0I1_9BACT</name>
<proteinExistence type="predicted"/>
<dbReference type="InterPro" id="IPR039437">
    <property type="entry name" value="FrzH/put_lumazine-bd"/>
</dbReference>
<dbReference type="Proteomes" id="UP000182427">
    <property type="component" value="Chromosome I"/>
</dbReference>
<evidence type="ECO:0000313" key="2">
    <source>
        <dbReference type="Proteomes" id="UP000182427"/>
    </source>
</evidence>
<dbReference type="InterPro" id="IPR032710">
    <property type="entry name" value="NTF2-like_dom_sf"/>
</dbReference>
<evidence type="ECO:0000313" key="1">
    <source>
        <dbReference type="EMBL" id="SDF42824.1"/>
    </source>
</evidence>
<dbReference type="SUPFAM" id="SSF54427">
    <property type="entry name" value="NTF2-like"/>
    <property type="match status" value="1"/>
</dbReference>
<dbReference type="Pfam" id="PF12893">
    <property type="entry name" value="Lumazine_bd_2"/>
    <property type="match status" value="1"/>
</dbReference>
<organism evidence="1 2">
    <name type="scientific">Terriglobus roseus</name>
    <dbReference type="NCBI Taxonomy" id="392734"/>
    <lineage>
        <taxon>Bacteria</taxon>
        <taxon>Pseudomonadati</taxon>
        <taxon>Acidobacteriota</taxon>
        <taxon>Terriglobia</taxon>
        <taxon>Terriglobales</taxon>
        <taxon>Acidobacteriaceae</taxon>
        <taxon>Terriglobus</taxon>
    </lineage>
</organism>
<dbReference type="AlphaFoldDB" id="A0A1G7L0I1"/>
<gene>
    <name evidence="1" type="ORF">SAMN05444167_2379</name>
</gene>
<sequence>MPPRGRIGRMTPHPVRSLIPAVVVATLLPTALSLAQTPAEQAILAPIQAMFDGMAKRDAAAIAAPTLPGGTMVLMRDGKAAQMTFTDFAARVGKPGTTKIEERIHDPLVRIDNDLAVVWAPFDFLVDGKVDHCGTDLFNMVRVDGTWKIASVADTGTKTCGGK</sequence>
<dbReference type="Gene3D" id="3.10.450.50">
    <property type="match status" value="1"/>
</dbReference>
<keyword evidence="2" id="KW-1185">Reference proteome</keyword>
<reference evidence="1 2" key="1">
    <citation type="submission" date="2016-10" db="EMBL/GenBank/DDBJ databases">
        <authorList>
            <person name="de Groot N.N."/>
        </authorList>
    </citation>
    <scope>NUCLEOTIDE SEQUENCE [LARGE SCALE GENOMIC DNA]</scope>
    <source>
        <strain evidence="1 2">GAS232</strain>
    </source>
</reference>